<dbReference type="GO" id="GO:0016491">
    <property type="term" value="F:oxidoreductase activity"/>
    <property type="evidence" value="ECO:0007669"/>
    <property type="project" value="InterPro"/>
</dbReference>
<dbReference type="EMBL" id="FNQK01000004">
    <property type="protein sequence ID" value="SDZ95388.1"/>
    <property type="molecule type" value="Genomic_DNA"/>
</dbReference>
<protein>
    <submittedName>
        <fullName evidence="2">NAD(P)H-dependent FMN reductase</fullName>
    </submittedName>
</protein>
<evidence type="ECO:0000313" key="3">
    <source>
        <dbReference type="Proteomes" id="UP000198846"/>
    </source>
</evidence>
<proteinExistence type="predicted"/>
<accession>A0A1H3XA02</accession>
<evidence type="ECO:0000313" key="2">
    <source>
        <dbReference type="EMBL" id="SDZ95388.1"/>
    </source>
</evidence>
<keyword evidence="3" id="KW-1185">Reference proteome</keyword>
<dbReference type="InterPro" id="IPR005025">
    <property type="entry name" value="FMN_Rdtase-like_dom"/>
</dbReference>
<evidence type="ECO:0000259" key="1">
    <source>
        <dbReference type="Pfam" id="PF03358"/>
    </source>
</evidence>
<dbReference type="GO" id="GO:0010181">
    <property type="term" value="F:FMN binding"/>
    <property type="evidence" value="ECO:0007669"/>
    <property type="project" value="TreeGrafter"/>
</dbReference>
<dbReference type="AlphaFoldDB" id="A0A1H3XA02"/>
<organism evidence="2 3">
    <name type="scientific">Bizionia paragorgiae</name>
    <dbReference type="NCBI Taxonomy" id="283786"/>
    <lineage>
        <taxon>Bacteria</taxon>
        <taxon>Pseudomonadati</taxon>
        <taxon>Bacteroidota</taxon>
        <taxon>Flavobacteriia</taxon>
        <taxon>Flavobacteriales</taxon>
        <taxon>Flavobacteriaceae</taxon>
        <taxon>Bizionia</taxon>
    </lineage>
</organism>
<dbReference type="InterPro" id="IPR029039">
    <property type="entry name" value="Flavoprotein-like_sf"/>
</dbReference>
<dbReference type="SUPFAM" id="SSF52218">
    <property type="entry name" value="Flavoproteins"/>
    <property type="match status" value="1"/>
</dbReference>
<dbReference type="Gene3D" id="3.40.50.360">
    <property type="match status" value="1"/>
</dbReference>
<reference evidence="2 3" key="1">
    <citation type="submission" date="2016-10" db="EMBL/GenBank/DDBJ databases">
        <authorList>
            <person name="de Groot N.N."/>
        </authorList>
    </citation>
    <scope>NUCLEOTIDE SEQUENCE [LARGE SCALE GENOMIC DNA]</scope>
    <source>
        <strain evidence="2 3">DSM 23842</strain>
    </source>
</reference>
<dbReference type="Pfam" id="PF03358">
    <property type="entry name" value="FMN_red"/>
    <property type="match status" value="1"/>
</dbReference>
<dbReference type="PANTHER" id="PTHR30543">
    <property type="entry name" value="CHROMATE REDUCTASE"/>
    <property type="match status" value="1"/>
</dbReference>
<dbReference type="PANTHER" id="PTHR30543:SF21">
    <property type="entry name" value="NAD(P)H-DEPENDENT FMN REDUCTASE LOT6"/>
    <property type="match status" value="1"/>
</dbReference>
<dbReference type="Proteomes" id="UP000198846">
    <property type="component" value="Unassembled WGS sequence"/>
</dbReference>
<feature type="domain" description="NADPH-dependent FMN reductase-like" evidence="1">
    <location>
        <begin position="10"/>
        <end position="148"/>
    </location>
</feature>
<name>A0A1H3XA02_BIZPA</name>
<gene>
    <name evidence="2" type="ORF">SAMN04487990_104179</name>
</gene>
<dbReference type="STRING" id="283786.SAMN04487990_104179"/>
<sequence>MFQILNFMKKIIAFAGSNSKQSINKQLVEYTCSLIEEVSTEVLDLNDYEMPLYGIDRENEEGIPEAAKDLLNKISTSDGIILSLAEHNGAYTTAFKNAFDWMSRIEQKTFFNKPMLLMAASPGGRGGASVLAIAEQRFPFHNAKIVETFSLPFFKDNFSEGALVNKALNDDLKKAIAALEKEL</sequence>
<dbReference type="InterPro" id="IPR050712">
    <property type="entry name" value="NAD(P)H-dep_reductase"/>
</dbReference>
<dbReference type="GO" id="GO:0005829">
    <property type="term" value="C:cytosol"/>
    <property type="evidence" value="ECO:0007669"/>
    <property type="project" value="TreeGrafter"/>
</dbReference>